<evidence type="ECO:0000259" key="4">
    <source>
        <dbReference type="Pfam" id="PF13649"/>
    </source>
</evidence>
<dbReference type="EMBL" id="CP033230">
    <property type="protein sequence ID" value="AYO80207.1"/>
    <property type="molecule type" value="Genomic_DNA"/>
</dbReference>
<keyword evidence="2 5" id="KW-0808">Transferase</keyword>
<evidence type="ECO:0000256" key="1">
    <source>
        <dbReference type="ARBA" id="ARBA00022603"/>
    </source>
</evidence>
<dbReference type="PANTHER" id="PTHR43464:SF19">
    <property type="entry name" value="UBIQUINONE BIOSYNTHESIS O-METHYLTRANSFERASE, MITOCHONDRIAL"/>
    <property type="match status" value="1"/>
</dbReference>
<keyword evidence="3" id="KW-0949">S-adenosyl-L-methionine</keyword>
<evidence type="ECO:0000313" key="6">
    <source>
        <dbReference type="Proteomes" id="UP000280708"/>
    </source>
</evidence>
<dbReference type="Proteomes" id="UP000280708">
    <property type="component" value="Chromosome"/>
</dbReference>
<evidence type="ECO:0000313" key="5">
    <source>
        <dbReference type="EMBL" id="AYO80207.1"/>
    </source>
</evidence>
<dbReference type="AlphaFoldDB" id="A0A3G2UXS5"/>
<organism evidence="5 6">
    <name type="scientific">Sphingobium yanoikuyae</name>
    <name type="common">Sphingomonas yanoikuyae</name>
    <dbReference type="NCBI Taxonomy" id="13690"/>
    <lineage>
        <taxon>Bacteria</taxon>
        <taxon>Pseudomonadati</taxon>
        <taxon>Pseudomonadota</taxon>
        <taxon>Alphaproteobacteria</taxon>
        <taxon>Sphingomonadales</taxon>
        <taxon>Sphingomonadaceae</taxon>
        <taxon>Sphingobium</taxon>
    </lineage>
</organism>
<dbReference type="InterPro" id="IPR029063">
    <property type="entry name" value="SAM-dependent_MTases_sf"/>
</dbReference>
<dbReference type="GO" id="GO:0008168">
    <property type="term" value="F:methyltransferase activity"/>
    <property type="evidence" value="ECO:0007669"/>
    <property type="project" value="UniProtKB-KW"/>
</dbReference>
<dbReference type="GO" id="GO:0032259">
    <property type="term" value="P:methylation"/>
    <property type="evidence" value="ECO:0007669"/>
    <property type="project" value="UniProtKB-KW"/>
</dbReference>
<accession>A0A3G2UXS5</accession>
<dbReference type="RefSeq" id="WP_010336765.1">
    <property type="nucleotide sequence ID" value="NZ_CAIGKD010000028.1"/>
</dbReference>
<protein>
    <submittedName>
        <fullName evidence="5">Class I SAM-dependent methyltransferase</fullName>
    </submittedName>
</protein>
<dbReference type="SUPFAM" id="SSF53335">
    <property type="entry name" value="S-adenosyl-L-methionine-dependent methyltransferases"/>
    <property type="match status" value="1"/>
</dbReference>
<reference evidence="5 6" key="1">
    <citation type="submission" date="2018-10" db="EMBL/GenBank/DDBJ databases">
        <title>Characterization and genome analysis of a novel bacterium Sphingobium yanoikuyae SJTF8 capable of degrading PAHs.</title>
        <authorList>
            <person name="Yin C."/>
            <person name="Xiong W."/>
            <person name="Liang R."/>
        </authorList>
    </citation>
    <scope>NUCLEOTIDE SEQUENCE [LARGE SCALE GENOMIC DNA]</scope>
    <source>
        <strain evidence="5 6">SJTF8</strain>
    </source>
</reference>
<feature type="domain" description="Methyltransferase" evidence="4">
    <location>
        <begin position="66"/>
        <end position="149"/>
    </location>
</feature>
<dbReference type="Gene3D" id="3.40.50.150">
    <property type="entry name" value="Vaccinia Virus protein VP39"/>
    <property type="match status" value="1"/>
</dbReference>
<dbReference type="Pfam" id="PF13649">
    <property type="entry name" value="Methyltransf_25"/>
    <property type="match status" value="1"/>
</dbReference>
<name>A0A3G2UXS5_SPHYA</name>
<proteinExistence type="predicted"/>
<sequence>MTDTDHNWCLWGERDPYYGVLTDKRFRNDSIQQYRDVFFAVGQTFVDHWLYKFEQRFGALSRNRALDFGCGVGRLTIPLSQQFASVTGVDISPAMLREAQVNSAGKAIEYRLSDDHLSQVDGTFDFVNCVIVLQHIPLERGMVILKGLLDRVGEGGGCLIQITTKRRYSWKRELDYRLRHDVPGGRFLINLLKRQSADTPMMQMNEYSLAEVLRLFHASGFLENLCCLHDQGGSESVTIMSRR</sequence>
<dbReference type="PANTHER" id="PTHR43464">
    <property type="entry name" value="METHYLTRANSFERASE"/>
    <property type="match status" value="1"/>
</dbReference>
<dbReference type="InterPro" id="IPR041698">
    <property type="entry name" value="Methyltransf_25"/>
</dbReference>
<keyword evidence="1 5" id="KW-0489">Methyltransferase</keyword>
<dbReference type="CDD" id="cd02440">
    <property type="entry name" value="AdoMet_MTases"/>
    <property type="match status" value="1"/>
</dbReference>
<gene>
    <name evidence="5" type="ORF">EBF16_27085</name>
</gene>
<evidence type="ECO:0000256" key="2">
    <source>
        <dbReference type="ARBA" id="ARBA00022679"/>
    </source>
</evidence>
<evidence type="ECO:0000256" key="3">
    <source>
        <dbReference type="ARBA" id="ARBA00022691"/>
    </source>
</evidence>